<dbReference type="EMBL" id="UINC01035746">
    <property type="protein sequence ID" value="SVB28646.1"/>
    <property type="molecule type" value="Genomic_DNA"/>
</dbReference>
<feature type="non-terminal residue" evidence="1">
    <location>
        <position position="43"/>
    </location>
</feature>
<dbReference type="AlphaFoldDB" id="A0A382CR61"/>
<gene>
    <name evidence="1" type="ORF">METZ01_LOCUS181500</name>
</gene>
<name>A0A382CR61_9ZZZZ</name>
<protein>
    <submittedName>
        <fullName evidence="1">Uncharacterized protein</fullName>
    </submittedName>
</protein>
<sequence>MSQIAENHKDESNLNENIIEHVLSSPGKQLRPTITIAVSKLWN</sequence>
<accession>A0A382CR61</accession>
<proteinExistence type="predicted"/>
<reference evidence="1" key="1">
    <citation type="submission" date="2018-05" db="EMBL/GenBank/DDBJ databases">
        <authorList>
            <person name="Lanie J.A."/>
            <person name="Ng W.-L."/>
            <person name="Kazmierczak K.M."/>
            <person name="Andrzejewski T.M."/>
            <person name="Davidsen T.M."/>
            <person name="Wayne K.J."/>
            <person name="Tettelin H."/>
            <person name="Glass J.I."/>
            <person name="Rusch D."/>
            <person name="Podicherti R."/>
            <person name="Tsui H.-C.T."/>
            <person name="Winkler M.E."/>
        </authorList>
    </citation>
    <scope>NUCLEOTIDE SEQUENCE</scope>
</reference>
<evidence type="ECO:0000313" key="1">
    <source>
        <dbReference type="EMBL" id="SVB28646.1"/>
    </source>
</evidence>
<organism evidence="1">
    <name type="scientific">marine metagenome</name>
    <dbReference type="NCBI Taxonomy" id="408172"/>
    <lineage>
        <taxon>unclassified sequences</taxon>
        <taxon>metagenomes</taxon>
        <taxon>ecological metagenomes</taxon>
    </lineage>
</organism>